<comment type="caution">
    <text evidence="1">The sequence shown here is derived from an EMBL/GenBank/DDBJ whole genome shotgun (WGS) entry which is preliminary data.</text>
</comment>
<organism evidence="1 2">
    <name type="scientific">Brassica cretica</name>
    <name type="common">Mustard</name>
    <dbReference type="NCBI Taxonomy" id="69181"/>
    <lineage>
        <taxon>Eukaryota</taxon>
        <taxon>Viridiplantae</taxon>
        <taxon>Streptophyta</taxon>
        <taxon>Embryophyta</taxon>
        <taxon>Tracheophyta</taxon>
        <taxon>Spermatophyta</taxon>
        <taxon>Magnoliopsida</taxon>
        <taxon>eudicotyledons</taxon>
        <taxon>Gunneridae</taxon>
        <taxon>Pentapetalae</taxon>
        <taxon>rosids</taxon>
        <taxon>malvids</taxon>
        <taxon>Brassicales</taxon>
        <taxon>Brassicaceae</taxon>
        <taxon>Brassiceae</taxon>
        <taxon>Brassica</taxon>
    </lineage>
</organism>
<evidence type="ECO:0000313" key="2">
    <source>
        <dbReference type="Proteomes" id="UP000712281"/>
    </source>
</evidence>
<proteinExistence type="predicted"/>
<dbReference type="EMBL" id="QGKW02001988">
    <property type="protein sequence ID" value="KAF2550611.1"/>
    <property type="molecule type" value="Genomic_DNA"/>
</dbReference>
<gene>
    <name evidence="1" type="ORF">F2Q68_00037528</name>
</gene>
<accession>A0A8S9GVP6</accession>
<sequence length="74" mass="8577">MKSAINDSIRFNVLENLQKMLKESADGMRASEKVEQDGELVEKVAEEIEIASYWWRKICFSKLIDRLLDRSPCA</sequence>
<name>A0A8S9GVP6_BRACR</name>
<reference evidence="1" key="1">
    <citation type="submission" date="2019-12" db="EMBL/GenBank/DDBJ databases">
        <title>Genome sequencing and annotation of Brassica cretica.</title>
        <authorList>
            <person name="Studholme D.J."/>
            <person name="Sarris P.F."/>
        </authorList>
    </citation>
    <scope>NUCLEOTIDE SEQUENCE</scope>
    <source>
        <strain evidence="1">PFS-001/15</strain>
        <tissue evidence="1">Leaf</tissue>
    </source>
</reference>
<protein>
    <submittedName>
        <fullName evidence="1">Uncharacterized protein</fullName>
    </submittedName>
</protein>
<dbReference type="AlphaFoldDB" id="A0A8S9GVP6"/>
<evidence type="ECO:0000313" key="1">
    <source>
        <dbReference type="EMBL" id="KAF2550611.1"/>
    </source>
</evidence>
<dbReference type="Proteomes" id="UP000712281">
    <property type="component" value="Unassembled WGS sequence"/>
</dbReference>